<name>A0A226XAB9_CABSO</name>
<sequence length="84" mass="9178">MSRIVLTAFSVLGILLNSTTFAATRDEQTAACKGDALRYCAAEIPNEQKITVCMKAHLQQLSPECKAMFKQPATSKHKKVPKPA</sequence>
<gene>
    <name evidence="2" type="ORF">BSU04_04405</name>
</gene>
<dbReference type="EMBL" id="MTHB01000027">
    <property type="protein sequence ID" value="OXC80039.1"/>
    <property type="molecule type" value="Genomic_DNA"/>
</dbReference>
<reference evidence="3" key="1">
    <citation type="submission" date="2017-01" db="EMBL/GenBank/DDBJ databases">
        <title>Genome Analysis of Deinococcus marmoris KOPRI26562.</title>
        <authorList>
            <person name="Kim J.H."/>
            <person name="Oh H.-M."/>
        </authorList>
    </citation>
    <scope>NUCLEOTIDE SEQUENCE [LARGE SCALE GENOMIC DNA]</scope>
    <source>
        <strain evidence="3">PAMC 26633</strain>
    </source>
</reference>
<accession>A0A226XAB9</accession>
<keyword evidence="1" id="KW-0732">Signal</keyword>
<proteinExistence type="predicted"/>
<comment type="caution">
    <text evidence="2">The sequence shown here is derived from an EMBL/GenBank/DDBJ whole genome shotgun (WGS) entry which is preliminary data.</text>
</comment>
<evidence type="ECO:0000256" key="1">
    <source>
        <dbReference type="SAM" id="SignalP"/>
    </source>
</evidence>
<dbReference type="AlphaFoldDB" id="A0A226XAB9"/>
<protein>
    <recommendedName>
        <fullName evidence="4">Cysteine rich repeat protein</fullName>
    </recommendedName>
</protein>
<feature type="signal peptide" evidence="1">
    <location>
        <begin position="1"/>
        <end position="22"/>
    </location>
</feature>
<evidence type="ECO:0000313" key="2">
    <source>
        <dbReference type="EMBL" id="OXC80039.1"/>
    </source>
</evidence>
<evidence type="ECO:0008006" key="4">
    <source>
        <dbReference type="Google" id="ProtNLM"/>
    </source>
</evidence>
<dbReference type="Proteomes" id="UP000214720">
    <property type="component" value="Unassembled WGS sequence"/>
</dbReference>
<evidence type="ECO:0000313" key="3">
    <source>
        <dbReference type="Proteomes" id="UP000214720"/>
    </source>
</evidence>
<organism evidence="2 3">
    <name type="scientific">Caballeronia sordidicola</name>
    <name type="common">Burkholderia sordidicola</name>
    <dbReference type="NCBI Taxonomy" id="196367"/>
    <lineage>
        <taxon>Bacteria</taxon>
        <taxon>Pseudomonadati</taxon>
        <taxon>Pseudomonadota</taxon>
        <taxon>Betaproteobacteria</taxon>
        <taxon>Burkholderiales</taxon>
        <taxon>Burkholderiaceae</taxon>
        <taxon>Caballeronia</taxon>
    </lineage>
</organism>
<dbReference type="OrthoDB" id="330006at2"/>
<feature type="chain" id="PRO_5013211772" description="Cysteine rich repeat protein" evidence="1">
    <location>
        <begin position="23"/>
        <end position="84"/>
    </location>
</feature>